<comment type="caution">
    <text evidence="2">The sequence shown here is derived from an EMBL/GenBank/DDBJ whole genome shotgun (WGS) entry which is preliminary data.</text>
</comment>
<organism evidence="2 3">
    <name type="scientific">Anaerobacillus arseniciselenatis</name>
    <dbReference type="NCBI Taxonomy" id="85682"/>
    <lineage>
        <taxon>Bacteria</taxon>
        <taxon>Bacillati</taxon>
        <taxon>Bacillota</taxon>
        <taxon>Bacilli</taxon>
        <taxon>Bacillales</taxon>
        <taxon>Bacillaceae</taxon>
        <taxon>Anaerobacillus</taxon>
    </lineage>
</organism>
<gene>
    <name evidence="2" type="ORF">BKP35_01225</name>
</gene>
<dbReference type="SUPFAM" id="SSF51004">
    <property type="entry name" value="C-terminal (heme d1) domain of cytochrome cd1-nitrite reductase"/>
    <property type="match status" value="1"/>
</dbReference>
<dbReference type="RefSeq" id="WP_071311570.1">
    <property type="nucleotide sequence ID" value="NZ_MLQQ01000001.1"/>
</dbReference>
<name>A0A1S2LWB6_9BACI</name>
<reference evidence="2 3" key="1">
    <citation type="submission" date="2016-10" db="EMBL/GenBank/DDBJ databases">
        <title>Draft genome sequences of four alkaliphilic bacteria belonging to the Anaerobacillus genus.</title>
        <authorList>
            <person name="Bassil N.M."/>
            <person name="Lloyd J.R."/>
        </authorList>
    </citation>
    <scope>NUCLEOTIDE SEQUENCE [LARGE SCALE GENOMIC DNA]</scope>
    <source>
        <strain evidence="2 3">DSM 15340</strain>
    </source>
</reference>
<dbReference type="InterPro" id="IPR015943">
    <property type="entry name" value="WD40/YVTN_repeat-like_dom_sf"/>
</dbReference>
<dbReference type="AlphaFoldDB" id="A0A1S2LWB6"/>
<proteinExistence type="predicted"/>
<evidence type="ECO:0008006" key="4">
    <source>
        <dbReference type="Google" id="ProtNLM"/>
    </source>
</evidence>
<dbReference type="InterPro" id="IPR051200">
    <property type="entry name" value="Host-pathogen_enzymatic-act"/>
</dbReference>
<sequence length="488" mass="53019">MKYKGIAIFGLVIILIGGGLFFSINNNNALTAPVFYVANAGDGTISQINLQDSSPVQSISLNTEQLSHGIAISPDELVVYYGTGFQGKSLQAYHVDTKEVINELNFNEGIHGIDIHPSGKYLYVSLMAGLGEEGGVISVVDTTTFDEVAVIETDDGPAHVSVTTDGSQVWVTNVNANTVSVIDAYSYQVLATIPVGDVPNEVAVSPNFDYAFAANVNSNSLSVIDMITFEVVKEIEVGEGVHGVTVSPDGSQVWTANNHSNDVSVVDIETFTIVTTIETGSYANHISFSPDGDLAFVTHRDSNSLAVINTRKYEVIKDLELGNEPHEMTLKGMEIINDEESAKESEESEVWDASLKMRYAINGESGAEGVGIEAGFLSPYNSEHMLYTISDIDVDPFNYFAVNIGMTTHSGDLLSIPFEERVVLTNNLGAEVRPEHWIVVSNDSHHPLFLALFEKTIDKAPLLKSTDTELLLKFEPFIIDEVVELKLN</sequence>
<keyword evidence="1" id="KW-0472">Membrane</keyword>
<evidence type="ECO:0000256" key="1">
    <source>
        <dbReference type="SAM" id="Phobius"/>
    </source>
</evidence>
<dbReference type="EMBL" id="MLQQ01000001">
    <property type="protein sequence ID" value="OIJ15645.1"/>
    <property type="molecule type" value="Genomic_DNA"/>
</dbReference>
<dbReference type="InterPro" id="IPR011964">
    <property type="entry name" value="YVTN_b-propeller_repeat"/>
</dbReference>
<evidence type="ECO:0000313" key="3">
    <source>
        <dbReference type="Proteomes" id="UP000180098"/>
    </source>
</evidence>
<accession>A0A1S2LWB6</accession>
<dbReference type="OrthoDB" id="55891at2"/>
<keyword evidence="1" id="KW-1133">Transmembrane helix</keyword>
<evidence type="ECO:0000313" key="2">
    <source>
        <dbReference type="EMBL" id="OIJ15645.1"/>
    </source>
</evidence>
<dbReference type="Proteomes" id="UP000180098">
    <property type="component" value="Unassembled WGS sequence"/>
</dbReference>
<dbReference type="NCBIfam" id="TIGR02276">
    <property type="entry name" value="beta_rpt_yvtn"/>
    <property type="match status" value="2"/>
</dbReference>
<dbReference type="PANTHER" id="PTHR47197:SF3">
    <property type="entry name" value="DIHYDRO-HEME D1 DEHYDROGENASE"/>
    <property type="match status" value="1"/>
</dbReference>
<keyword evidence="1" id="KW-0812">Transmembrane</keyword>
<protein>
    <recommendedName>
        <fullName evidence="4">40-residue YVTN family beta-propeller</fullName>
    </recommendedName>
</protein>
<keyword evidence="3" id="KW-1185">Reference proteome</keyword>
<dbReference type="InterPro" id="IPR011048">
    <property type="entry name" value="Haem_d1_sf"/>
</dbReference>
<dbReference type="Gene3D" id="2.130.10.10">
    <property type="entry name" value="YVTN repeat-like/Quinoprotein amine dehydrogenase"/>
    <property type="match status" value="3"/>
</dbReference>
<dbReference type="PANTHER" id="PTHR47197">
    <property type="entry name" value="PROTEIN NIRF"/>
    <property type="match status" value="1"/>
</dbReference>
<feature type="transmembrane region" description="Helical" evidence="1">
    <location>
        <begin position="7"/>
        <end position="24"/>
    </location>
</feature>
<dbReference type="Pfam" id="PF02239">
    <property type="entry name" value="Cytochrom_D1"/>
    <property type="match status" value="1"/>
</dbReference>